<evidence type="ECO:0000313" key="2">
    <source>
        <dbReference type="EMBL" id="ROS04612.1"/>
    </source>
</evidence>
<sequence length="260" mass="28547">MKLPILIAAATMALAGCQSDQSTLDLSKLNAEQKQEIGEIAGQYLSEHPEFLVQASKNLREKAEQQQNNAMLKAAEAQQQQLTQDPSSPFVGPADAKVTVVEFFDYQCIMCARAMPSVQKLIDENPDVKFVFKESPIFAQRWEASKYAAEAGLWLYKSYGSEAYVKYHDGVFATGKNEGKLSIDDVNKQIKVAGGDISKFKPSNHYMDNLKLFQGLGLGGTPTLFFMPSKNAKADDIVVVPGLAPDRFEAAIEQVKKSVG</sequence>
<dbReference type="AlphaFoldDB" id="A0A3N2DY66"/>
<dbReference type="EMBL" id="RKHR01000003">
    <property type="protein sequence ID" value="ROS04612.1"/>
    <property type="molecule type" value="Genomic_DNA"/>
</dbReference>
<protein>
    <submittedName>
        <fullName evidence="2">Protein-disulfide isomerase</fullName>
    </submittedName>
</protein>
<keyword evidence="2" id="KW-0413">Isomerase</keyword>
<dbReference type="InterPro" id="IPR013766">
    <property type="entry name" value="Thioredoxin_domain"/>
</dbReference>
<dbReference type="SUPFAM" id="SSF52833">
    <property type="entry name" value="Thioredoxin-like"/>
    <property type="match status" value="1"/>
</dbReference>
<name>A0A3N2DY66_9GAMM</name>
<reference evidence="2 3" key="1">
    <citation type="submission" date="2018-11" db="EMBL/GenBank/DDBJ databases">
        <title>Genomic Encyclopedia of Type Strains, Phase IV (KMG-IV): sequencing the most valuable type-strain genomes for metagenomic binning, comparative biology and taxonomic classification.</title>
        <authorList>
            <person name="Goeker M."/>
        </authorList>
    </citation>
    <scope>NUCLEOTIDE SEQUENCE [LARGE SCALE GENOMIC DNA]</scope>
    <source>
        <strain evidence="2 3">DSM 100316</strain>
    </source>
</reference>
<dbReference type="OrthoDB" id="9780340at2"/>
<evidence type="ECO:0000259" key="1">
    <source>
        <dbReference type="PROSITE" id="PS51352"/>
    </source>
</evidence>
<dbReference type="PROSITE" id="PS51257">
    <property type="entry name" value="PROKAR_LIPOPROTEIN"/>
    <property type="match status" value="1"/>
</dbReference>
<dbReference type="Pfam" id="PF18312">
    <property type="entry name" value="ScsC_N"/>
    <property type="match status" value="1"/>
</dbReference>
<dbReference type="Gene3D" id="3.40.30.10">
    <property type="entry name" value="Glutaredoxin"/>
    <property type="match status" value="1"/>
</dbReference>
<feature type="domain" description="Thioredoxin" evidence="1">
    <location>
        <begin position="61"/>
        <end position="195"/>
    </location>
</feature>
<keyword evidence="3" id="KW-1185">Reference proteome</keyword>
<dbReference type="GO" id="GO:0016853">
    <property type="term" value="F:isomerase activity"/>
    <property type="evidence" value="ECO:0007669"/>
    <property type="project" value="UniProtKB-KW"/>
</dbReference>
<evidence type="ECO:0000313" key="3">
    <source>
        <dbReference type="Proteomes" id="UP000275394"/>
    </source>
</evidence>
<dbReference type="InterPro" id="IPR036249">
    <property type="entry name" value="Thioredoxin-like_sf"/>
</dbReference>
<gene>
    <name evidence="2" type="ORF">EDC56_0118</name>
</gene>
<dbReference type="Proteomes" id="UP000275394">
    <property type="component" value="Unassembled WGS sequence"/>
</dbReference>
<dbReference type="Pfam" id="PF13462">
    <property type="entry name" value="Thioredoxin_4"/>
    <property type="match status" value="1"/>
</dbReference>
<proteinExistence type="predicted"/>
<dbReference type="RefSeq" id="WP_123710602.1">
    <property type="nucleotide sequence ID" value="NZ_RKHR01000003.1"/>
</dbReference>
<organism evidence="2 3">
    <name type="scientific">Sinobacterium caligoides</name>
    <dbReference type="NCBI Taxonomy" id="933926"/>
    <lineage>
        <taxon>Bacteria</taxon>
        <taxon>Pseudomonadati</taxon>
        <taxon>Pseudomonadota</taxon>
        <taxon>Gammaproteobacteria</taxon>
        <taxon>Cellvibrionales</taxon>
        <taxon>Spongiibacteraceae</taxon>
        <taxon>Sinobacterium</taxon>
    </lineage>
</organism>
<comment type="caution">
    <text evidence="2">The sequence shown here is derived from an EMBL/GenBank/DDBJ whole genome shotgun (WGS) entry which is preliminary data.</text>
</comment>
<dbReference type="InterPro" id="IPR041205">
    <property type="entry name" value="ScsC_N"/>
</dbReference>
<dbReference type="InterPro" id="IPR012336">
    <property type="entry name" value="Thioredoxin-like_fold"/>
</dbReference>
<dbReference type="PROSITE" id="PS51352">
    <property type="entry name" value="THIOREDOXIN_2"/>
    <property type="match status" value="1"/>
</dbReference>
<accession>A0A3N2DY66</accession>